<feature type="compositionally biased region" description="Pro residues" evidence="1">
    <location>
        <begin position="809"/>
        <end position="820"/>
    </location>
</feature>
<feature type="compositionally biased region" description="Basic and acidic residues" evidence="1">
    <location>
        <begin position="842"/>
        <end position="859"/>
    </location>
</feature>
<evidence type="ECO:0000313" key="4">
    <source>
        <dbReference type="EMBL" id="OJT15588.1"/>
    </source>
</evidence>
<dbReference type="Proteomes" id="UP000184267">
    <property type="component" value="Unassembled WGS sequence"/>
</dbReference>
<evidence type="ECO:0000313" key="5">
    <source>
        <dbReference type="Proteomes" id="UP000184267"/>
    </source>
</evidence>
<feature type="compositionally biased region" description="Low complexity" evidence="1">
    <location>
        <begin position="291"/>
        <end position="306"/>
    </location>
</feature>
<organism evidence="2 5">
    <name type="scientific">Trametes pubescens</name>
    <name type="common">White-rot fungus</name>
    <dbReference type="NCBI Taxonomy" id="154538"/>
    <lineage>
        <taxon>Eukaryota</taxon>
        <taxon>Fungi</taxon>
        <taxon>Dikarya</taxon>
        <taxon>Basidiomycota</taxon>
        <taxon>Agaricomycotina</taxon>
        <taxon>Agaricomycetes</taxon>
        <taxon>Polyporales</taxon>
        <taxon>Polyporaceae</taxon>
        <taxon>Trametes</taxon>
    </lineage>
</organism>
<feature type="compositionally biased region" description="Low complexity" evidence="1">
    <location>
        <begin position="80"/>
        <end position="96"/>
    </location>
</feature>
<dbReference type="AlphaFoldDB" id="A0A1M2VN23"/>
<evidence type="ECO:0000313" key="2">
    <source>
        <dbReference type="EMBL" id="OJT09004.1"/>
    </source>
</evidence>
<feature type="compositionally biased region" description="Polar residues" evidence="1">
    <location>
        <begin position="108"/>
        <end position="127"/>
    </location>
</feature>
<dbReference type="EMBL" id="MNAD01000586">
    <property type="protein sequence ID" value="OJT11726.1"/>
    <property type="molecule type" value="Genomic_DNA"/>
</dbReference>
<dbReference type="EMBL" id="MNAD01000991">
    <property type="protein sequence ID" value="OJT09004.1"/>
    <property type="molecule type" value="Genomic_DNA"/>
</dbReference>
<feature type="compositionally biased region" description="Polar residues" evidence="1">
    <location>
        <begin position="278"/>
        <end position="290"/>
    </location>
</feature>
<comment type="caution">
    <text evidence="2">The sequence shown here is derived from an EMBL/GenBank/DDBJ whole genome shotgun (WGS) entry which is preliminary data.</text>
</comment>
<feature type="region of interest" description="Disordered" evidence="1">
    <location>
        <begin position="790"/>
        <end position="859"/>
    </location>
</feature>
<evidence type="ECO:0000256" key="1">
    <source>
        <dbReference type="SAM" id="MobiDB-lite"/>
    </source>
</evidence>
<feature type="region of interest" description="Disordered" evidence="1">
    <location>
        <begin position="273"/>
        <end position="313"/>
    </location>
</feature>
<feature type="compositionally biased region" description="Low complexity" evidence="1">
    <location>
        <begin position="821"/>
        <end position="834"/>
    </location>
</feature>
<feature type="compositionally biased region" description="Low complexity" evidence="1">
    <location>
        <begin position="136"/>
        <end position="152"/>
    </location>
</feature>
<proteinExistence type="predicted"/>
<dbReference type="OrthoDB" id="2758679at2759"/>
<feature type="region of interest" description="Disordered" evidence="1">
    <location>
        <begin position="50"/>
        <end position="211"/>
    </location>
</feature>
<keyword evidence="5" id="KW-1185">Reference proteome</keyword>
<feature type="region of interest" description="Disordered" evidence="1">
    <location>
        <begin position="228"/>
        <end position="256"/>
    </location>
</feature>
<evidence type="ECO:0000313" key="3">
    <source>
        <dbReference type="EMBL" id="OJT11726.1"/>
    </source>
</evidence>
<feature type="compositionally biased region" description="Low complexity" evidence="1">
    <location>
        <begin position="243"/>
        <end position="256"/>
    </location>
</feature>
<dbReference type="EMBL" id="MNAD01000148">
    <property type="protein sequence ID" value="OJT15588.1"/>
    <property type="molecule type" value="Genomic_DNA"/>
</dbReference>
<feature type="compositionally biased region" description="Low complexity" evidence="1">
    <location>
        <begin position="797"/>
        <end position="808"/>
    </location>
</feature>
<feature type="compositionally biased region" description="Low complexity" evidence="1">
    <location>
        <begin position="53"/>
        <end position="69"/>
    </location>
</feature>
<name>A0A1M2VN23_TRAPU</name>
<sequence>MSTPPSPTCSPARSPACGPVLDAVGLALARRSPPVLSPSPHPAVPLSYAQVVRTPPGSPRAASPARESPMWTTVSRTGRRAAPPGAPERAASGAPPQHLAVYAESRSRTPAVTRSAQAASPARTLSASPPRRRFAVTPPSTTTTLSEETVLTRTLPPGEMEARLSTSDVAPPATIHRRTKRARLESASPSPPPPPATPRGRPGSPGLLQRTRFVHRTRPTLVATPRTRAPLLGTPTAPTRFNPASTLTPAQPAAPTPRHVTFEVNYGPQPASGFAASYTRNATAGPSSSRRPATPGPSTASSSRPPISVPGSEHHIFLTDQDFYGPNLDIPLTRSSSHSSSSSFGQPLHSLDLNRARFPTALHRTISDEDAHRVAFEEYLRELDAGIASAVPIPIRTMASMRSTPAPDAHGLPEPMDVISEVFGATISPSNARPTTPSPISVLGGARPSPFHLPVPRGLPPVPFWDSNILSPVVPPAPIPIQQGGPIGGTAFTTAMNHLYATHGAAAAAEHVFTPVPLGGYPEVVLGDPEGLYAGLPRARAAAMQDDSTGPRLAICIWNSTLPNTGDVRPITNALASSIQAATGELDPLIVPPERQWEHVGAGPVQPRTWAVLGVSAESAQTLISRRVWSSQAITFFAYSPTNRVLPRFLGIIGGFSHNHNNSIYSAVLSTFRGSRILPAILQLVQTNRDDFEDVRPEAVARLILGSLQVRVSTLQNGNLIGAVFCTSPTRSVSRWREWRDLIVSLAYPSALNTTGSFRRQGLCAACHGSDHLTHLCPFSDVPGWNAPAAGTRWSHPSPGLLLPAPGQGAPPPPGPPPAPGASSSRGRPARGPSRPGPPGPSRRDRRPDGFGDENSRLF</sequence>
<reference evidence="2 5" key="1">
    <citation type="submission" date="2016-10" db="EMBL/GenBank/DDBJ databases">
        <title>Genome sequence of the basidiomycete white-rot fungus Trametes pubescens.</title>
        <authorList>
            <person name="Makela M.R."/>
            <person name="Granchi Z."/>
            <person name="Peng M."/>
            <person name="De Vries R.P."/>
            <person name="Grigoriev I."/>
            <person name="Riley R."/>
            <person name="Hilden K."/>
        </authorList>
    </citation>
    <scope>NUCLEOTIDE SEQUENCE [LARGE SCALE GENOMIC DNA]</scope>
    <source>
        <strain evidence="2 5">FBCC735</strain>
    </source>
</reference>
<dbReference type="OMA" id="PVNIASH"/>
<protein>
    <submittedName>
        <fullName evidence="2">Uncharacterized protein</fullName>
    </submittedName>
</protein>
<dbReference type="STRING" id="154538.A0A1M2VN23"/>
<gene>
    <name evidence="3" type="ORF">TRAPUB_11750</name>
    <name evidence="2" type="ORF">TRAPUB_138</name>
    <name evidence="4" type="ORF">TRAPUB_6188</name>
</gene>
<accession>A0A1M2VN23</accession>